<gene>
    <name evidence="7" type="primary">tatC</name>
</gene>
<accession>A0A0K2RWH7</accession>
<keyword evidence="5 6" id="KW-0472">Membrane</keyword>
<dbReference type="GO" id="GO:0009977">
    <property type="term" value="F:proton motive force dependent protein transmembrane transporter activity"/>
    <property type="evidence" value="ECO:0007669"/>
    <property type="project" value="TreeGrafter"/>
</dbReference>
<dbReference type="GeneID" id="25398406"/>
<comment type="similarity">
    <text evidence="2">Belongs to the TatC family.</text>
</comment>
<comment type="subcellular location">
    <subcellularLocation>
        <location evidence="1">Membrane</location>
        <topology evidence="1">Multi-pass membrane protein</topology>
    </subcellularLocation>
</comment>
<dbReference type="EMBL" id="AP014626">
    <property type="protein sequence ID" value="BAS19159.1"/>
    <property type="molecule type" value="Genomic_DNA"/>
</dbReference>
<sequence>MFNYFFELKIRILYTLIFCLLLVILSFFYKESLLFFLVEPSIKFTQTVNPYFIYTNVTEVFSTYVEMSVSVSLYLTLPLVFYQLWQFFTPGLYPKEISQIKPVIFIGLINYLLISFFLYNPILSWLWFFFTGFGNGESDLLGIHLEAKLNEYLKFINHLYFYIGLLLQFFLNTIISLLFFISGNILKLINFRKYFYVGVIVLAALVTPPDVVSQLVVACPLFIFYELVLLIILIQKEYKN</sequence>
<feature type="transmembrane region" description="Helical" evidence="6">
    <location>
        <begin position="61"/>
        <end position="82"/>
    </location>
</feature>
<evidence type="ECO:0000256" key="2">
    <source>
        <dbReference type="ARBA" id="ARBA00008882"/>
    </source>
</evidence>
<dbReference type="PANTHER" id="PTHR30371:SF0">
    <property type="entry name" value="SEC-INDEPENDENT PROTEIN TRANSLOCASE PROTEIN TATC, CHLOROPLASTIC-RELATED"/>
    <property type="match status" value="1"/>
</dbReference>
<reference evidence="7" key="1">
    <citation type="journal article" date="2016" name="Curr. Genet.">
        <title>Sequencing and analysis of the complete organellar genomes of Parmales, a closely related group to Bacillariophyta (diatoms).</title>
        <authorList>
            <person name="Tajima N."/>
            <person name="Saitoh K."/>
            <person name="Sato S."/>
            <person name="Maruyama F."/>
            <person name="Ichinomiya M."/>
            <person name="Yoshikawa S."/>
            <person name="Kurokawa K."/>
            <person name="Ohta H."/>
            <person name="Tabata S."/>
            <person name="Kuwata A."/>
            <person name="Sato N."/>
        </authorList>
    </citation>
    <scope>NUCLEOTIDE SEQUENCE</scope>
</reference>
<evidence type="ECO:0000256" key="4">
    <source>
        <dbReference type="ARBA" id="ARBA00022989"/>
    </source>
</evidence>
<geneLocation type="mitochondrion" evidence="7"/>
<feature type="transmembrane region" description="Helical" evidence="6">
    <location>
        <begin position="103"/>
        <end position="130"/>
    </location>
</feature>
<protein>
    <submittedName>
        <fullName evidence="7">SecY-independent transporter protein</fullName>
    </submittedName>
</protein>
<dbReference type="GO" id="GO:0043953">
    <property type="term" value="P:protein transport by the Tat complex"/>
    <property type="evidence" value="ECO:0007669"/>
    <property type="project" value="TreeGrafter"/>
</dbReference>
<dbReference type="GO" id="GO:0065002">
    <property type="term" value="P:intracellular protein transmembrane transport"/>
    <property type="evidence" value="ECO:0007669"/>
    <property type="project" value="TreeGrafter"/>
</dbReference>
<dbReference type="PANTHER" id="PTHR30371">
    <property type="entry name" value="SEC-INDEPENDENT PROTEIN TRANSLOCASE PROTEIN TATC"/>
    <property type="match status" value="1"/>
</dbReference>
<dbReference type="RefSeq" id="YP_009163705.1">
    <property type="nucleotide sequence ID" value="NC_027747.1"/>
</dbReference>
<evidence type="ECO:0000256" key="6">
    <source>
        <dbReference type="SAM" id="Phobius"/>
    </source>
</evidence>
<organism evidence="7">
    <name type="scientific">Triparma laevis</name>
    <dbReference type="NCBI Taxonomy" id="1534972"/>
    <lineage>
        <taxon>Eukaryota</taxon>
        <taxon>Sar</taxon>
        <taxon>Stramenopiles</taxon>
        <taxon>Ochrophyta</taxon>
        <taxon>Bolidophyceae</taxon>
        <taxon>Parmales</taxon>
        <taxon>Triparmaceae</taxon>
        <taxon>Triparma</taxon>
    </lineage>
</organism>
<dbReference type="AlphaFoldDB" id="A0A0K2RWH7"/>
<feature type="transmembrane region" description="Helical" evidence="6">
    <location>
        <begin position="159"/>
        <end position="181"/>
    </location>
</feature>
<evidence type="ECO:0000256" key="5">
    <source>
        <dbReference type="ARBA" id="ARBA00023136"/>
    </source>
</evidence>
<name>A0A0K2RWH7_9STRA</name>
<feature type="transmembrane region" description="Helical" evidence="6">
    <location>
        <begin position="193"/>
        <end position="209"/>
    </location>
</feature>
<keyword evidence="3 6" id="KW-0812">Transmembrane</keyword>
<feature type="transmembrane region" description="Helical" evidence="6">
    <location>
        <begin position="12"/>
        <end position="29"/>
    </location>
</feature>
<dbReference type="InterPro" id="IPR002033">
    <property type="entry name" value="TatC"/>
</dbReference>
<evidence type="ECO:0000256" key="3">
    <source>
        <dbReference type="ARBA" id="ARBA00022692"/>
    </source>
</evidence>
<dbReference type="PRINTS" id="PR01840">
    <property type="entry name" value="TATCFAMILY"/>
</dbReference>
<proteinExistence type="inferred from homology"/>
<dbReference type="Pfam" id="PF00902">
    <property type="entry name" value="TatC"/>
    <property type="match status" value="1"/>
</dbReference>
<evidence type="ECO:0000256" key="1">
    <source>
        <dbReference type="ARBA" id="ARBA00004141"/>
    </source>
</evidence>
<feature type="transmembrane region" description="Helical" evidence="6">
    <location>
        <begin position="215"/>
        <end position="234"/>
    </location>
</feature>
<dbReference type="GO" id="GO:0033281">
    <property type="term" value="C:TAT protein transport complex"/>
    <property type="evidence" value="ECO:0007669"/>
    <property type="project" value="TreeGrafter"/>
</dbReference>
<evidence type="ECO:0000313" key="7">
    <source>
        <dbReference type="EMBL" id="BAS19159.1"/>
    </source>
</evidence>
<keyword evidence="7" id="KW-0496">Mitochondrion</keyword>
<keyword evidence="4 6" id="KW-1133">Transmembrane helix</keyword>